<protein>
    <submittedName>
        <fullName evidence="1">Predicted protein</fullName>
    </submittedName>
</protein>
<dbReference type="HOGENOM" id="CLU_1557844_0_0_1"/>
<reference evidence="1" key="1">
    <citation type="journal article" date="2008" name="Science">
        <title>The Physcomitrella genome reveals evolutionary insights into the conquest of land by plants.</title>
        <authorList>
            <person name="Rensing S."/>
            <person name="Lang D."/>
            <person name="Zimmer A."/>
            <person name="Terry A."/>
            <person name="Salamov A."/>
            <person name="Shapiro H."/>
            <person name="Nishiyama T."/>
            <person name="Perroud P.-F."/>
            <person name="Lindquist E."/>
            <person name="Kamisugi Y."/>
            <person name="Tanahashi T."/>
            <person name="Sakakibara K."/>
            <person name="Fujita T."/>
            <person name="Oishi K."/>
            <person name="Shin-I T."/>
            <person name="Kuroki Y."/>
            <person name="Toyoda A."/>
            <person name="Suzuki Y."/>
            <person name="Hashimoto A."/>
            <person name="Yamaguchi K."/>
            <person name="Sugano A."/>
            <person name="Kohara Y."/>
            <person name="Fujiyama A."/>
            <person name="Anterola A."/>
            <person name="Aoki S."/>
            <person name="Ashton N."/>
            <person name="Barbazuk W.B."/>
            <person name="Barker E."/>
            <person name="Bennetzen J."/>
            <person name="Bezanilla M."/>
            <person name="Blankenship R."/>
            <person name="Cho S.H."/>
            <person name="Dutcher S."/>
            <person name="Estelle M."/>
            <person name="Fawcett J.A."/>
            <person name="Gundlach H."/>
            <person name="Hanada K."/>
            <person name="Heyl A."/>
            <person name="Hicks K.A."/>
            <person name="Hugh J."/>
            <person name="Lohr M."/>
            <person name="Mayer K."/>
            <person name="Melkozernov A."/>
            <person name="Murata T."/>
            <person name="Nelson D."/>
            <person name="Pils B."/>
            <person name="Prigge M."/>
            <person name="Reiss B."/>
            <person name="Renner T."/>
            <person name="Rombauts S."/>
            <person name="Rushton P."/>
            <person name="Sanderfoot A."/>
            <person name="Schween G."/>
            <person name="Shiu S.-H."/>
            <person name="Stueber K."/>
            <person name="Theodoulou F.L."/>
            <person name="Tu H."/>
            <person name="Van de Peer Y."/>
            <person name="Verrier P.J."/>
            <person name="Waters E."/>
            <person name="Wood A."/>
            <person name="Yang L."/>
            <person name="Cove D."/>
            <person name="Cuming A."/>
            <person name="Hasebe M."/>
            <person name="Lucas S."/>
            <person name="Mishler D.B."/>
            <person name="Reski R."/>
            <person name="Grigoriev I."/>
            <person name="Quatrano R.S."/>
            <person name="Boore J.L."/>
        </authorList>
    </citation>
    <scope>NUCLEOTIDE SEQUENCE [LARGE SCALE GENOMIC DNA]</scope>
</reference>
<dbReference type="EMBL" id="DS545429">
    <property type="protein sequence ID" value="EDQ49220.1"/>
    <property type="molecule type" value="Genomic_DNA"/>
</dbReference>
<gene>
    <name evidence="1" type="ORF">PHYPADRAFT_173712</name>
</gene>
<accession>A9U532</accession>
<proteinExistence type="predicted"/>
<dbReference type="AlphaFoldDB" id="A9U532"/>
<sequence length="211" mass="23899">MAHDDESRGMSFVYFMIEVFVAMEEMGRRRHVDSLPKMLYYGKPEPVWVTNNRHRMLGTPYHSTSISSSGAYEFGPYTRGTVLPDVIIKAPLYDLLDVTRIKDVLSVDGVFNVVCDIPAQTITVSSSLSPRTVVNLVRRVMGTAHIINITEAPPTAVLQPVYTPPVDRTRTTAYDDMYTYEGRSGYIPPYAAPYGGRSYDNEFRPGRYNYY</sequence>
<name>A9U532_PHYPA</name>
<organism>
    <name type="scientific">Physcomitrium patens</name>
    <name type="common">Spreading-leaved earth moss</name>
    <name type="synonym">Physcomitrella patens</name>
    <dbReference type="NCBI Taxonomy" id="3218"/>
    <lineage>
        <taxon>Eukaryota</taxon>
        <taxon>Viridiplantae</taxon>
        <taxon>Streptophyta</taxon>
        <taxon>Embryophyta</taxon>
        <taxon>Bryophyta</taxon>
        <taxon>Bryophytina</taxon>
        <taxon>Bryopsida</taxon>
        <taxon>Funariidae</taxon>
        <taxon>Funariales</taxon>
        <taxon>Funariaceae</taxon>
        <taxon>Physcomitrium</taxon>
    </lineage>
</organism>
<evidence type="ECO:0000313" key="1">
    <source>
        <dbReference type="EMBL" id="EDQ49220.1"/>
    </source>
</evidence>